<dbReference type="InterPro" id="IPR058625">
    <property type="entry name" value="MdtA-like_BSH"/>
</dbReference>
<feature type="region of interest" description="Disordered" evidence="3">
    <location>
        <begin position="400"/>
        <end position="430"/>
    </location>
</feature>
<dbReference type="Gene3D" id="1.10.287.470">
    <property type="entry name" value="Helix hairpin bin"/>
    <property type="match status" value="1"/>
</dbReference>
<dbReference type="Pfam" id="PF25975">
    <property type="entry name" value="CzcB_C"/>
    <property type="match status" value="1"/>
</dbReference>
<comment type="caution">
    <text evidence="7">The sequence shown here is derived from an EMBL/GenBank/DDBJ whole genome shotgun (WGS) entry which is preliminary data.</text>
</comment>
<dbReference type="Pfam" id="PF25917">
    <property type="entry name" value="BSH_RND"/>
    <property type="match status" value="1"/>
</dbReference>
<keyword evidence="2" id="KW-0175">Coiled coil</keyword>
<dbReference type="RefSeq" id="WP_225238410.1">
    <property type="nucleotide sequence ID" value="NZ_JAHYBX010000002.1"/>
</dbReference>
<feature type="coiled-coil region" evidence="2">
    <location>
        <begin position="109"/>
        <end position="188"/>
    </location>
</feature>
<protein>
    <submittedName>
        <fullName evidence="7">Efflux RND transporter periplasmic adaptor subunit</fullName>
    </submittedName>
</protein>
<dbReference type="PANTHER" id="PTHR30469">
    <property type="entry name" value="MULTIDRUG RESISTANCE PROTEIN MDTA"/>
    <property type="match status" value="1"/>
</dbReference>
<dbReference type="InterPro" id="IPR006143">
    <property type="entry name" value="RND_pump_MFP"/>
</dbReference>
<evidence type="ECO:0000256" key="1">
    <source>
        <dbReference type="ARBA" id="ARBA00009477"/>
    </source>
</evidence>
<feature type="domain" description="YknX-like beta-barrel" evidence="6">
    <location>
        <begin position="230"/>
        <end position="311"/>
    </location>
</feature>
<gene>
    <name evidence="7" type="ORF">LE190_09235</name>
</gene>
<evidence type="ECO:0000259" key="4">
    <source>
        <dbReference type="Pfam" id="PF25917"/>
    </source>
</evidence>
<dbReference type="Gene3D" id="2.40.50.100">
    <property type="match status" value="1"/>
</dbReference>
<accession>A0ABS7YAI6</accession>
<comment type="similarity">
    <text evidence="1">Belongs to the membrane fusion protein (MFP) (TC 8.A.1) family.</text>
</comment>
<proteinExistence type="inferred from homology"/>
<dbReference type="EMBL" id="JAHYBX010000002">
    <property type="protein sequence ID" value="MCA1856107.1"/>
    <property type="molecule type" value="Genomic_DNA"/>
</dbReference>
<dbReference type="Gene3D" id="2.40.420.20">
    <property type="match status" value="1"/>
</dbReference>
<dbReference type="InterPro" id="IPR058649">
    <property type="entry name" value="CzcB_C"/>
</dbReference>
<feature type="domain" description="CzcB-like C-terminal circularly permuted SH3-like" evidence="5">
    <location>
        <begin position="350"/>
        <end position="390"/>
    </location>
</feature>
<feature type="compositionally biased region" description="Low complexity" evidence="3">
    <location>
        <begin position="415"/>
        <end position="430"/>
    </location>
</feature>
<dbReference type="Proteomes" id="UP001198602">
    <property type="component" value="Unassembled WGS sequence"/>
</dbReference>
<dbReference type="PANTHER" id="PTHR30469:SF33">
    <property type="entry name" value="SLR1207 PROTEIN"/>
    <property type="match status" value="1"/>
</dbReference>
<sequence length="430" mass="45918">MKQASKRKLVVGLAVTALLGVPVATKLVRGSGPAKAVDTERVAQREIRSSILASGHLLYEEQVKLSPEVIGKVSRIFVKEGQQVARGDLLLHLDDESYRAEVAQQQAAVRQQRIVIEQQQLNVQNQEKQYRRKIELHQMKMIADSQIDDARYALDLAKIELRNSRTRLEQVEAILQQANERLSKTTIRAPIAGTITALDIKVGETAVASQIGIAGSSLMTIANTATMVTEVNVDEADIAKVGVGQEVAIHTAAYPDTALKGKVLTIPLSPRQDPAAAAQGSSRARNFNVKVQLADTGKLALRPGMSCRAEIYTASSGKSLALPLQAVLSNNEEGGDAAGKGKKAPAPKSESWVFVAKDGKAQKRIVTVGASDDSMQEIRSGLAQGETVITGPYKTLRALRQGDSISATDRPVQDATAASAPAPAPTKSTT</sequence>
<dbReference type="NCBIfam" id="TIGR01730">
    <property type="entry name" value="RND_mfp"/>
    <property type="match status" value="1"/>
</dbReference>
<dbReference type="SUPFAM" id="SSF111369">
    <property type="entry name" value="HlyD-like secretion proteins"/>
    <property type="match status" value="1"/>
</dbReference>
<organism evidence="7 8">
    <name type="scientific">Massilia hydrophila</name>
    <dbReference type="NCBI Taxonomy" id="3044279"/>
    <lineage>
        <taxon>Bacteria</taxon>
        <taxon>Pseudomonadati</taxon>
        <taxon>Pseudomonadota</taxon>
        <taxon>Betaproteobacteria</taxon>
        <taxon>Burkholderiales</taxon>
        <taxon>Oxalobacteraceae</taxon>
        <taxon>Telluria group</taxon>
        <taxon>Massilia</taxon>
    </lineage>
</organism>
<feature type="domain" description="Multidrug resistance protein MdtA-like barrel-sandwich hybrid" evidence="4">
    <location>
        <begin position="61"/>
        <end position="210"/>
    </location>
</feature>
<evidence type="ECO:0000313" key="8">
    <source>
        <dbReference type="Proteomes" id="UP001198602"/>
    </source>
</evidence>
<reference evidence="7 8" key="1">
    <citation type="submission" date="2021-07" db="EMBL/GenBank/DDBJ databases">
        <title>Characterization of Violacein-producing bacteria and related species.</title>
        <authorList>
            <person name="Wilson H.S."/>
            <person name="De Leon M.E."/>
        </authorList>
    </citation>
    <scope>NUCLEOTIDE SEQUENCE [LARGE SCALE GENOMIC DNA]</scope>
    <source>
        <strain evidence="7 8">HSC-2F05</strain>
    </source>
</reference>
<dbReference type="Pfam" id="PF25990">
    <property type="entry name" value="Beta-barrel_YknX"/>
    <property type="match status" value="1"/>
</dbReference>
<dbReference type="InterPro" id="IPR058636">
    <property type="entry name" value="Beta-barrel_YknX"/>
</dbReference>
<evidence type="ECO:0000313" key="7">
    <source>
        <dbReference type="EMBL" id="MCA1856107.1"/>
    </source>
</evidence>
<name>A0ABS7YAI6_9BURK</name>
<evidence type="ECO:0000259" key="6">
    <source>
        <dbReference type="Pfam" id="PF25990"/>
    </source>
</evidence>
<evidence type="ECO:0000259" key="5">
    <source>
        <dbReference type="Pfam" id="PF25975"/>
    </source>
</evidence>
<evidence type="ECO:0000256" key="3">
    <source>
        <dbReference type="SAM" id="MobiDB-lite"/>
    </source>
</evidence>
<dbReference type="PRINTS" id="PR01490">
    <property type="entry name" value="RTXTOXIND"/>
</dbReference>
<dbReference type="Gene3D" id="2.40.30.170">
    <property type="match status" value="1"/>
</dbReference>
<evidence type="ECO:0000256" key="2">
    <source>
        <dbReference type="SAM" id="Coils"/>
    </source>
</evidence>
<keyword evidence="8" id="KW-1185">Reference proteome</keyword>